<dbReference type="Pfam" id="PF18755">
    <property type="entry name" value="RAMA"/>
    <property type="match status" value="1"/>
</dbReference>
<dbReference type="SUPFAM" id="SSF48403">
    <property type="entry name" value="Ankyrin repeat"/>
    <property type="match status" value="1"/>
</dbReference>
<feature type="repeat" description="ANK" evidence="1">
    <location>
        <begin position="584"/>
        <end position="616"/>
    </location>
</feature>
<evidence type="ECO:0000259" key="3">
    <source>
        <dbReference type="Pfam" id="PF18755"/>
    </source>
</evidence>
<feature type="repeat" description="ANK" evidence="1">
    <location>
        <begin position="518"/>
        <end position="550"/>
    </location>
</feature>
<dbReference type="PANTHER" id="PTHR24176">
    <property type="entry name" value="ANKYRIN REPEAT DOMAIN-CONTAINING PROTEIN 31-RELATED"/>
    <property type="match status" value="1"/>
</dbReference>
<dbReference type="Gene3D" id="1.25.40.20">
    <property type="entry name" value="Ankyrin repeat-containing domain"/>
    <property type="match status" value="2"/>
</dbReference>
<dbReference type="RefSeq" id="XP_017663746.1">
    <property type="nucleotide sequence ID" value="XM_017808257.1"/>
</dbReference>
<dbReference type="Pfam" id="PF12796">
    <property type="entry name" value="Ank_2"/>
    <property type="match status" value="2"/>
</dbReference>
<feature type="repeat" description="ANK" evidence="1">
    <location>
        <begin position="749"/>
        <end position="781"/>
    </location>
</feature>
<dbReference type="InterPro" id="IPR036770">
    <property type="entry name" value="Ankyrin_rpt-contain_sf"/>
</dbReference>
<dbReference type="SMART" id="SM00248">
    <property type="entry name" value="ANK"/>
    <property type="match status" value="6"/>
</dbReference>
<dbReference type="InterPro" id="IPR042334">
    <property type="entry name" value="ANKRD31"/>
</dbReference>
<dbReference type="Proteomes" id="UP000504624">
    <property type="component" value="Unplaced"/>
</dbReference>
<gene>
    <name evidence="5" type="primary">ANKRD31</name>
</gene>
<dbReference type="OrthoDB" id="2384350at2759"/>
<dbReference type="CTD" id="256006"/>
<accession>A0A6J0GPA7</accession>
<name>A0A6J0GPA7_9PASS</name>
<dbReference type="InterPro" id="IPR002110">
    <property type="entry name" value="Ankyrin_rpt"/>
</dbReference>
<protein>
    <submittedName>
        <fullName evidence="5">Ankyrin repeat domain-containing protein 31 isoform X4</fullName>
    </submittedName>
</protein>
<dbReference type="GeneID" id="108494096"/>
<keyword evidence="1" id="KW-0040">ANK repeat</keyword>
<dbReference type="Pfam" id="PF13637">
    <property type="entry name" value="Ank_4"/>
    <property type="match status" value="1"/>
</dbReference>
<feature type="domain" description="RAMA" evidence="3">
    <location>
        <begin position="1212"/>
        <end position="1295"/>
    </location>
</feature>
<dbReference type="PANTHER" id="PTHR24176:SF14">
    <property type="entry name" value="ANKYRIN REPEAT DOMAIN-CONTAINING PROTEIN 31"/>
    <property type="match status" value="1"/>
</dbReference>
<feature type="repeat" description="ANK" evidence="1">
    <location>
        <begin position="683"/>
        <end position="715"/>
    </location>
</feature>
<evidence type="ECO:0000313" key="5">
    <source>
        <dbReference type="RefSeq" id="XP_017663746.1"/>
    </source>
</evidence>
<keyword evidence="4" id="KW-1185">Reference proteome</keyword>
<organism evidence="4 5">
    <name type="scientific">Lepidothrix coronata</name>
    <name type="common">blue-crowned manakin</name>
    <dbReference type="NCBI Taxonomy" id="321398"/>
    <lineage>
        <taxon>Eukaryota</taxon>
        <taxon>Metazoa</taxon>
        <taxon>Chordata</taxon>
        <taxon>Craniata</taxon>
        <taxon>Vertebrata</taxon>
        <taxon>Euteleostomi</taxon>
        <taxon>Archelosauria</taxon>
        <taxon>Archosauria</taxon>
        <taxon>Dinosauria</taxon>
        <taxon>Saurischia</taxon>
        <taxon>Theropoda</taxon>
        <taxon>Coelurosauria</taxon>
        <taxon>Aves</taxon>
        <taxon>Neognathae</taxon>
        <taxon>Neoaves</taxon>
        <taxon>Telluraves</taxon>
        <taxon>Australaves</taxon>
        <taxon>Passeriformes</taxon>
        <taxon>Pipridae</taxon>
        <taxon>Lepidothrix</taxon>
    </lineage>
</organism>
<feature type="repeat" description="ANK" evidence="1">
    <location>
        <begin position="716"/>
        <end position="748"/>
    </location>
</feature>
<evidence type="ECO:0000313" key="4">
    <source>
        <dbReference type="Proteomes" id="UP000504624"/>
    </source>
</evidence>
<dbReference type="PROSITE" id="PS50088">
    <property type="entry name" value="ANK_REPEAT"/>
    <property type="match status" value="6"/>
</dbReference>
<dbReference type="PROSITE" id="PS50297">
    <property type="entry name" value="ANK_REP_REGION"/>
    <property type="match status" value="6"/>
</dbReference>
<proteinExistence type="predicted"/>
<dbReference type="PRINTS" id="PR01415">
    <property type="entry name" value="ANKYRIN"/>
</dbReference>
<reference evidence="5" key="1">
    <citation type="submission" date="2025-08" db="UniProtKB">
        <authorList>
            <consortium name="RefSeq"/>
        </authorList>
    </citation>
    <scope>IDENTIFICATION</scope>
</reference>
<feature type="region of interest" description="Disordered" evidence="2">
    <location>
        <begin position="36"/>
        <end position="65"/>
    </location>
</feature>
<sequence length="1306" mass="145820">MLVLCGSRERRAPGATRGAARRLHKMAAVSECNRWPPEEVPGQRRGQPTVERRVCGGDTDTDSDETVVEGSVTESDVEEEEFCRRRLAFLNVDITLTTEMSITKGTPSPEICFIQKFGGRTYCRKEDEINPILQEAYTAEQSQSLLQGWIKHSSPTENISKSDFSLNAAVEEQQLNSVDMKLSEFQKDSEEKISQKLSSEDLSPEISLCLDGPVEDVTVLNEQTPEDTFQHVLDDCHRTCVTAIDIDNIVEEHSLNNDTNLSLTSPRKIFMDVFTEQSIETGGFDGSAVLTSPGDSESLKVINPLPDKLECQGHAFSTDPSAAESSDALPVELVRPLDAFSGSVVQPITPMVPIERQLNTEGEQLNSEPSIPQLDDDCTQITNMMDPQLATSQVKEINAFRGSNSQRTTNEQQREKEVIPDYWDATSNKKQTGEGHSHSVELTACAETAQTISSKIQKSTSKDKENLETRIWQEIILNEYTEANRRSKRIDNKRKREAFGKGLARPLTLSTIHRRNVYGENLLHRAVTHQDVDLLRKIIKAGGNVNAQDYSGLTALHIASVEGFYGIANLLLKAGADVNAAEKEQITPLQDAVKEGHYEMANLLLWYGADPLLKNKMGRCALEEASDPSMRKLLTSYVEKSRGYSVSGTPNMLLESTRKEPVIVHATCNSRPGRKKKIKRNEKGETQLHIAAKRGDLSLVKALISSGICVNEQDYAGWTAVHEASNGGFTDVILELLKAGADVNSRSLDGVLPIHDAVSGNYLEAVRILLQHGANPYERNGAGQSAVDQACDEEMKELLKSYSAMDSLLPVPTTEGTERKSEHCCFDYCKNDDAAWEPQHEKYSKKSVAAIQDTEKKQKELLLYELTTSKDADVYIQRLSQIQDTLNEMLASQKTERDALAKKYRASVESFKKGALRKQLVNLASRQKSLLTLAQNQEKLVQKIQSYRKTKQMFSSSSSEKQSSNCVIFYGNDVRQSLTADEIVCPDVVTFSMGLCASMPNRNRVGVHVSLENRFSAQDCSQHPHICLDETGANKEAIRSKEASDHALASENSVREYPFDNMSKLTNTAELVTLPSEPTVSTAKTRCSQQKDIDCVAFAEQGNKSLNPTSVTNTLNIVNKNVCQPASDCLQVITRGNLHRYVNKKEAFQQQQVNFLAPMKNFPNTSQQMVFWSSENSFNTNLVLTNLTSNRDSQVNVSEKSSQSYSNQEWEQKQVRYERKSKKKLQLIDLLELGRIKPGENVLEFKLQEFSHKATILKNGKIRTSKGRILQNPVQWVKDLLGSDISVTWKYVWNKALLSSLTQWKV</sequence>
<evidence type="ECO:0000256" key="2">
    <source>
        <dbReference type="SAM" id="MobiDB-lite"/>
    </source>
</evidence>
<dbReference type="InterPro" id="IPR040843">
    <property type="entry name" value="RAMA"/>
</dbReference>
<feature type="repeat" description="ANK" evidence="1">
    <location>
        <begin position="551"/>
        <end position="583"/>
    </location>
</feature>
<evidence type="ECO:0000256" key="1">
    <source>
        <dbReference type="PROSITE-ProRule" id="PRU00023"/>
    </source>
</evidence>